<dbReference type="Gene3D" id="3.60.15.10">
    <property type="entry name" value="Ribonuclease Z/Hydroxyacylglutathione hydrolase-like"/>
    <property type="match status" value="1"/>
</dbReference>
<dbReference type="InterPro" id="IPR001279">
    <property type="entry name" value="Metallo-B-lactamas"/>
</dbReference>
<dbReference type="InterPro" id="IPR036866">
    <property type="entry name" value="RibonucZ/Hydroxyglut_hydro"/>
</dbReference>
<dbReference type="Pfam" id="PF12706">
    <property type="entry name" value="Lactamase_B_2"/>
    <property type="match status" value="1"/>
</dbReference>
<protein>
    <submittedName>
        <fullName evidence="2">MBL fold metallo-hydrolase</fullName>
    </submittedName>
</protein>
<dbReference type="PANTHER" id="PTHR42663">
    <property type="entry name" value="HYDROLASE C777.06C-RELATED-RELATED"/>
    <property type="match status" value="1"/>
</dbReference>
<keyword evidence="3" id="KW-1185">Reference proteome</keyword>
<organism evidence="2 3">
    <name type="scientific">Lacrimispora xylanolytica</name>
    <dbReference type="NCBI Taxonomy" id="29375"/>
    <lineage>
        <taxon>Bacteria</taxon>
        <taxon>Bacillati</taxon>
        <taxon>Bacillota</taxon>
        <taxon>Clostridia</taxon>
        <taxon>Lachnospirales</taxon>
        <taxon>Lachnospiraceae</taxon>
        <taxon>Lacrimispora</taxon>
    </lineage>
</organism>
<dbReference type="PANTHER" id="PTHR42663:SF6">
    <property type="entry name" value="HYDROLASE C777.06C-RELATED"/>
    <property type="match status" value="1"/>
</dbReference>
<reference evidence="2" key="1">
    <citation type="submission" date="2022-11" db="EMBL/GenBank/DDBJ databases">
        <title>Lacrimispora xylanolytica sy1, complete genome.</title>
        <authorList>
            <person name="Choi S."/>
        </authorList>
    </citation>
    <scope>NUCLEOTIDE SEQUENCE</scope>
    <source>
        <strain evidence="2">Sy1</strain>
    </source>
</reference>
<accession>A0ABY7AD05</accession>
<sequence length="281" mass="31930">MKFNIIGSGGCVSIPRPLCKCRVCREARVKGVPYARCGCSLYAEDIHVLVDTPEDIVQALNRGNVESIDYILYSHIDPDHTMGMRIIEQLRLDWLAASMGESCENPIVVGALPKVLKDLDNQRTAYGSMLSYYKSLNLITEQPLHELNINGIHVDLVPVDERGDVTVFVFTEGEKKLIYAPCDVKPFPESESFYEADCLIIGNTIIGDVLKDGFVLEESNSLRTELFVMEEIIAIQEKYKIKRVIITHLEEDWGKSYDDYKCLEKKYENIEFAYDGMKIEI</sequence>
<evidence type="ECO:0000313" key="2">
    <source>
        <dbReference type="EMBL" id="WAJ24446.1"/>
    </source>
</evidence>
<dbReference type="EMBL" id="CP113524">
    <property type="protein sequence ID" value="WAJ24446.1"/>
    <property type="molecule type" value="Genomic_DNA"/>
</dbReference>
<dbReference type="Proteomes" id="UP001163115">
    <property type="component" value="Chromosome"/>
</dbReference>
<feature type="domain" description="Metallo-beta-lactamase" evidence="1">
    <location>
        <begin position="48"/>
        <end position="248"/>
    </location>
</feature>
<dbReference type="SUPFAM" id="SSF56281">
    <property type="entry name" value="Metallo-hydrolase/oxidoreductase"/>
    <property type="match status" value="1"/>
</dbReference>
<proteinExistence type="predicted"/>
<evidence type="ECO:0000259" key="1">
    <source>
        <dbReference type="Pfam" id="PF12706"/>
    </source>
</evidence>
<evidence type="ECO:0000313" key="3">
    <source>
        <dbReference type="Proteomes" id="UP001163115"/>
    </source>
</evidence>
<gene>
    <name evidence="2" type="ORF">OW255_02665</name>
</gene>
<dbReference type="RefSeq" id="WP_268115552.1">
    <property type="nucleotide sequence ID" value="NZ_CP113524.1"/>
</dbReference>
<name>A0ABY7AD05_9FIRM</name>